<dbReference type="EMBL" id="AL954747">
    <property type="protein sequence ID" value="CAD84701.1"/>
    <property type="molecule type" value="Genomic_DNA"/>
</dbReference>
<dbReference type="KEGG" id="neu:NE0790"/>
<gene>
    <name evidence="2" type="ordered locus">NE0790</name>
</gene>
<name>Q82WA4_NITEU</name>
<feature type="signal peptide" evidence="1">
    <location>
        <begin position="1"/>
        <end position="23"/>
    </location>
</feature>
<sequence length="158" mass="17251">MVKNIRSCLVLMVLSCFTVQTYAEDVTVRLSVQNIHHPEWERATDEELAVLRGGFVLPNGVHIDMSLEKFIHLNDVLVHSSSLQLPGAGVVLQAGMQNMVSDSITVPELSTFVQNTLDSQHIEALTTINIEVSNLKGIAANGGGQQVFTEFLAPALLR</sequence>
<organism evidence="2 3">
    <name type="scientific">Nitrosomonas europaea (strain ATCC 19718 / CIP 103999 / KCTC 2705 / NBRC 14298)</name>
    <dbReference type="NCBI Taxonomy" id="228410"/>
    <lineage>
        <taxon>Bacteria</taxon>
        <taxon>Pseudomonadati</taxon>
        <taxon>Pseudomonadota</taxon>
        <taxon>Betaproteobacteria</taxon>
        <taxon>Nitrosomonadales</taxon>
        <taxon>Nitrosomonadaceae</taxon>
        <taxon>Nitrosomonas</taxon>
    </lineage>
</organism>
<evidence type="ECO:0000313" key="2">
    <source>
        <dbReference type="EMBL" id="CAD84701.1"/>
    </source>
</evidence>
<dbReference type="HOGENOM" id="CLU_136167_0_0_4"/>
<accession>Q82WA4</accession>
<feature type="chain" id="PRO_5004297276" evidence="1">
    <location>
        <begin position="24"/>
        <end position="158"/>
    </location>
</feature>
<dbReference type="eggNOG" id="ENOG50315U2">
    <property type="taxonomic scope" value="Bacteria"/>
</dbReference>
<keyword evidence="1" id="KW-0732">Signal</keyword>
<reference evidence="2 3" key="1">
    <citation type="journal article" date="2003" name="J. Bacteriol.">
        <title>Complete genome sequence of the ammonia-oxidizing bacterium and obligate chemolithoautotroph Nitrosomonas europaea.</title>
        <authorList>
            <person name="Chain P."/>
            <person name="Lamerdin J."/>
            <person name="Larimer F."/>
            <person name="Regala W."/>
            <person name="Land M."/>
            <person name="Hauser L."/>
            <person name="Hooper A."/>
            <person name="Klotz M."/>
            <person name="Norton J."/>
            <person name="Sayavedra-Soto L."/>
            <person name="Arciero D."/>
            <person name="Hommes N."/>
            <person name="Whittaker M."/>
            <person name="Arp D."/>
        </authorList>
    </citation>
    <scope>NUCLEOTIDE SEQUENCE [LARGE SCALE GENOMIC DNA]</scope>
    <source>
        <strain evidence="3">ATCC 19718 / CIP 103999 / KCTC 2705 / NBRC 14298</strain>
    </source>
</reference>
<proteinExistence type="predicted"/>
<dbReference type="Proteomes" id="UP000001416">
    <property type="component" value="Chromosome"/>
</dbReference>
<protein>
    <submittedName>
        <fullName evidence="2">Uncharacterized protein</fullName>
    </submittedName>
</protein>
<evidence type="ECO:0000313" key="3">
    <source>
        <dbReference type="Proteomes" id="UP000001416"/>
    </source>
</evidence>
<dbReference type="AlphaFoldDB" id="Q82WA4"/>
<keyword evidence="3" id="KW-1185">Reference proteome</keyword>
<dbReference type="STRING" id="228410.NE0790"/>
<evidence type="ECO:0000256" key="1">
    <source>
        <dbReference type="SAM" id="SignalP"/>
    </source>
</evidence>